<dbReference type="Proteomes" id="UP001066276">
    <property type="component" value="Chromosome 1_1"/>
</dbReference>
<proteinExistence type="predicted"/>
<dbReference type="EMBL" id="JANPWB010000001">
    <property type="protein sequence ID" value="KAJ1217203.1"/>
    <property type="molecule type" value="Genomic_DNA"/>
</dbReference>
<evidence type="ECO:0000256" key="1">
    <source>
        <dbReference type="SAM" id="MobiDB-lite"/>
    </source>
</evidence>
<reference evidence="2" key="1">
    <citation type="journal article" date="2022" name="bioRxiv">
        <title>Sequencing and chromosome-scale assembly of the giantPleurodeles waltlgenome.</title>
        <authorList>
            <person name="Brown T."/>
            <person name="Elewa A."/>
            <person name="Iarovenko S."/>
            <person name="Subramanian E."/>
            <person name="Araus A.J."/>
            <person name="Petzold A."/>
            <person name="Susuki M."/>
            <person name="Suzuki K.-i.T."/>
            <person name="Hayashi T."/>
            <person name="Toyoda A."/>
            <person name="Oliveira C."/>
            <person name="Osipova E."/>
            <person name="Leigh N.D."/>
            <person name="Simon A."/>
            <person name="Yun M.H."/>
        </authorList>
    </citation>
    <scope>NUCLEOTIDE SEQUENCE</scope>
    <source>
        <strain evidence="2">20211129_DDA</strain>
        <tissue evidence="2">Liver</tissue>
    </source>
</reference>
<evidence type="ECO:0000313" key="3">
    <source>
        <dbReference type="Proteomes" id="UP001066276"/>
    </source>
</evidence>
<name>A0AAV7WSZ6_PLEWA</name>
<evidence type="ECO:0000313" key="2">
    <source>
        <dbReference type="EMBL" id="KAJ1217203.1"/>
    </source>
</evidence>
<keyword evidence="3" id="KW-1185">Reference proteome</keyword>
<accession>A0AAV7WSZ6</accession>
<gene>
    <name evidence="2" type="ORF">NDU88_004798</name>
</gene>
<organism evidence="2 3">
    <name type="scientific">Pleurodeles waltl</name>
    <name type="common">Iberian ribbed newt</name>
    <dbReference type="NCBI Taxonomy" id="8319"/>
    <lineage>
        <taxon>Eukaryota</taxon>
        <taxon>Metazoa</taxon>
        <taxon>Chordata</taxon>
        <taxon>Craniata</taxon>
        <taxon>Vertebrata</taxon>
        <taxon>Euteleostomi</taxon>
        <taxon>Amphibia</taxon>
        <taxon>Batrachia</taxon>
        <taxon>Caudata</taxon>
        <taxon>Salamandroidea</taxon>
        <taxon>Salamandridae</taxon>
        <taxon>Pleurodelinae</taxon>
        <taxon>Pleurodeles</taxon>
    </lineage>
</organism>
<feature type="compositionally biased region" description="Polar residues" evidence="1">
    <location>
        <begin position="21"/>
        <end position="40"/>
    </location>
</feature>
<comment type="caution">
    <text evidence="2">The sequence shown here is derived from an EMBL/GenBank/DDBJ whole genome shotgun (WGS) entry which is preliminary data.</text>
</comment>
<protein>
    <submittedName>
        <fullName evidence="2">Uncharacterized protein</fullName>
    </submittedName>
</protein>
<sequence>MLGPRRLQQTRQHLLRRTLQAASAHTHTPETPASRVSSPASHEETRSKSINKQTKLLVSRIYLKNAKPHAEKRGEKGEEGHYAIQLIAVFCSDVGQI</sequence>
<dbReference type="AlphaFoldDB" id="A0AAV7WSZ6"/>
<feature type="region of interest" description="Disordered" evidence="1">
    <location>
        <begin position="19"/>
        <end position="53"/>
    </location>
</feature>